<name>A8XSH5_CAEBR</name>
<evidence type="ECO:0000313" key="2">
    <source>
        <dbReference type="Proteomes" id="UP000008549"/>
    </source>
</evidence>
<reference evidence="1 2" key="2">
    <citation type="journal article" date="2011" name="PLoS Genet.">
        <title>Caenorhabditis briggsae recombinant inbred line genotypes reveal inter-strain incompatibility and the evolution of recombination.</title>
        <authorList>
            <person name="Ross J.A."/>
            <person name="Koboldt D.C."/>
            <person name="Staisch J.E."/>
            <person name="Chamberlin H.M."/>
            <person name="Gupta B.P."/>
            <person name="Miller R.D."/>
            <person name="Baird S.E."/>
            <person name="Haag E.S."/>
        </authorList>
    </citation>
    <scope>NUCLEOTIDE SEQUENCE [LARGE SCALE GENOMIC DNA]</scope>
    <source>
        <strain evidence="1 2">AF16</strain>
    </source>
</reference>
<organism evidence="1 2">
    <name type="scientific">Caenorhabditis briggsae</name>
    <dbReference type="NCBI Taxonomy" id="6238"/>
    <lineage>
        <taxon>Eukaryota</taxon>
        <taxon>Metazoa</taxon>
        <taxon>Ecdysozoa</taxon>
        <taxon>Nematoda</taxon>
        <taxon>Chromadorea</taxon>
        <taxon>Rhabditida</taxon>
        <taxon>Rhabditina</taxon>
        <taxon>Rhabditomorpha</taxon>
        <taxon>Rhabditoidea</taxon>
        <taxon>Rhabditidae</taxon>
        <taxon>Peloderinae</taxon>
        <taxon>Caenorhabditis</taxon>
    </lineage>
</organism>
<dbReference type="Proteomes" id="UP000008549">
    <property type="component" value="Unassembled WGS sequence"/>
</dbReference>
<reference evidence="1 2" key="1">
    <citation type="journal article" date="2003" name="PLoS Biol.">
        <title>The genome sequence of Caenorhabditis briggsae: a platform for comparative genomics.</title>
        <authorList>
            <person name="Stein L.D."/>
            <person name="Bao Z."/>
            <person name="Blasiar D."/>
            <person name="Blumenthal T."/>
            <person name="Brent M.R."/>
            <person name="Chen N."/>
            <person name="Chinwalla A."/>
            <person name="Clarke L."/>
            <person name="Clee C."/>
            <person name="Coghlan A."/>
            <person name="Coulson A."/>
            <person name="D'Eustachio P."/>
            <person name="Fitch D.H."/>
            <person name="Fulton L.A."/>
            <person name="Fulton R.E."/>
            <person name="Griffiths-Jones S."/>
            <person name="Harris T.W."/>
            <person name="Hillier L.W."/>
            <person name="Kamath R."/>
            <person name="Kuwabara P.E."/>
            <person name="Mardis E.R."/>
            <person name="Marra M.A."/>
            <person name="Miner T.L."/>
            <person name="Minx P."/>
            <person name="Mullikin J.C."/>
            <person name="Plumb R.W."/>
            <person name="Rogers J."/>
            <person name="Schein J.E."/>
            <person name="Sohrmann M."/>
            <person name="Spieth J."/>
            <person name="Stajich J.E."/>
            <person name="Wei C."/>
            <person name="Willey D."/>
            <person name="Wilson R.K."/>
            <person name="Durbin R."/>
            <person name="Waterston R.H."/>
        </authorList>
    </citation>
    <scope>NUCLEOTIDE SEQUENCE [LARGE SCALE GENOMIC DNA]</scope>
    <source>
        <strain evidence="1 2">AF16</strain>
    </source>
</reference>
<evidence type="ECO:0000313" key="1">
    <source>
        <dbReference type="EMBL" id="CAP35817.1"/>
    </source>
</evidence>
<dbReference type="AlphaFoldDB" id="A8XSH5"/>
<dbReference type="EMBL" id="HE600936">
    <property type="protein sequence ID" value="CAP35817.1"/>
    <property type="molecule type" value="Genomic_DNA"/>
</dbReference>
<accession>A8XSH5</accession>
<dbReference type="KEGG" id="cbr:CBG_18344"/>
<dbReference type="CTD" id="8584341"/>
<dbReference type="RefSeq" id="XP_002642347.1">
    <property type="nucleotide sequence ID" value="XM_002642301.1"/>
</dbReference>
<keyword evidence="2" id="KW-1185">Reference proteome</keyword>
<proteinExistence type="predicted"/>
<dbReference type="HOGENOM" id="CLU_1653688_0_0_1"/>
<sequence length="160" mass="18388">MTPQTPRGRFCNNGSVSTFFPPTGSHSKNDKSVTTLNKSGNILTTTLTDFLLKSQNKGISGQKQSFLRKISNSVHDVVHVPRVFDYTPEETMYCIEVKDLLKKYQEKPPVKIVKMPAISTNILEIISFDNKNLYFKNMIFKVVFYLNFYNHMPESQKNLE</sequence>
<dbReference type="WormBase" id="CBG18344">
    <property type="protein sequence ID" value="CBP48313"/>
    <property type="gene ID" value="WBGene00037787"/>
</dbReference>
<evidence type="ECO:0000313" key="3">
    <source>
        <dbReference type="WormBase" id="CBG18344"/>
    </source>
</evidence>
<protein>
    <submittedName>
        <fullName evidence="1">Protein CBG18344</fullName>
    </submittedName>
</protein>
<dbReference type="InParanoid" id="A8XSH5"/>
<gene>
    <name evidence="1 3" type="ORF">CBG18344</name>
    <name evidence="1" type="ORF">CBG_18344</name>
</gene>
<dbReference type="GeneID" id="8584341"/>